<dbReference type="Proteomes" id="UP001595823">
    <property type="component" value="Unassembled WGS sequence"/>
</dbReference>
<sequence>MIGDLVAGLVTDVVGAGIFEKLRRSRRRKRTEQVSVAEPKNFPGSQGGHAPYYRSVYRRFAIGSVALARVDLVERRWVADSSVPADLVALRVDGKAADWDKVRRQAIPRGYFALSTLPGGPEEINTATVGLCPDKAVLGCVEDIYLVQPIYVDPKGERLR</sequence>
<dbReference type="EMBL" id="JBHSDK010000026">
    <property type="protein sequence ID" value="MFC4336931.1"/>
    <property type="molecule type" value="Genomic_DNA"/>
</dbReference>
<organism evidence="1 2">
    <name type="scientific">Salininema proteolyticum</name>
    <dbReference type="NCBI Taxonomy" id="1607685"/>
    <lineage>
        <taxon>Bacteria</taxon>
        <taxon>Bacillati</taxon>
        <taxon>Actinomycetota</taxon>
        <taxon>Actinomycetes</taxon>
        <taxon>Glycomycetales</taxon>
        <taxon>Glycomycetaceae</taxon>
        <taxon>Salininema</taxon>
    </lineage>
</organism>
<dbReference type="RefSeq" id="WP_380623368.1">
    <property type="nucleotide sequence ID" value="NZ_JBHSDK010000026.1"/>
</dbReference>
<accession>A0ABV8U1H9</accession>
<proteinExistence type="predicted"/>
<name>A0ABV8U1H9_9ACTN</name>
<keyword evidence="2" id="KW-1185">Reference proteome</keyword>
<gene>
    <name evidence="1" type="ORF">ACFPET_17145</name>
</gene>
<evidence type="ECO:0000313" key="1">
    <source>
        <dbReference type="EMBL" id="MFC4336931.1"/>
    </source>
</evidence>
<comment type="caution">
    <text evidence="1">The sequence shown here is derived from an EMBL/GenBank/DDBJ whole genome shotgun (WGS) entry which is preliminary data.</text>
</comment>
<protein>
    <submittedName>
        <fullName evidence="1">Uncharacterized protein</fullName>
    </submittedName>
</protein>
<evidence type="ECO:0000313" key="2">
    <source>
        <dbReference type="Proteomes" id="UP001595823"/>
    </source>
</evidence>
<reference evidence="2" key="1">
    <citation type="journal article" date="2019" name="Int. J. Syst. Evol. Microbiol.">
        <title>The Global Catalogue of Microorganisms (GCM) 10K type strain sequencing project: providing services to taxonomists for standard genome sequencing and annotation.</title>
        <authorList>
            <consortium name="The Broad Institute Genomics Platform"/>
            <consortium name="The Broad Institute Genome Sequencing Center for Infectious Disease"/>
            <person name="Wu L."/>
            <person name="Ma J."/>
        </authorList>
    </citation>
    <scope>NUCLEOTIDE SEQUENCE [LARGE SCALE GENOMIC DNA]</scope>
    <source>
        <strain evidence="2">IBRC-M 10908</strain>
    </source>
</reference>